<reference evidence="3" key="1">
    <citation type="submission" date="2025-08" db="UniProtKB">
        <authorList>
            <consortium name="RefSeq"/>
        </authorList>
    </citation>
    <scope>IDENTIFICATION</scope>
    <source>
        <tissue evidence="3">Muscle</tissue>
    </source>
</reference>
<accession>A0ABM1TKL6</accession>
<dbReference type="RefSeq" id="XP_022256422.1">
    <property type="nucleotide sequence ID" value="XM_022400714.1"/>
</dbReference>
<dbReference type="InterPro" id="IPR013783">
    <property type="entry name" value="Ig-like_fold"/>
</dbReference>
<evidence type="ECO:0000259" key="1">
    <source>
        <dbReference type="PROSITE" id="PS50835"/>
    </source>
</evidence>
<sequence length="297" mass="33778">MPKSKNNRRKEAALHMSQNLKVKYPLPLNGNDQAADIAAVKIKRLSVPRWVKNGTDVPITLDCEYSYTHNDLRLVVKWYYNHQVKPVYQWIPVLGNRYVSGFLQGRLDDTFVADPVDSLSRYRALRIINPTTDMTGTYTCVVSSLVNQDSREQEMVVYAPANTILVNHSLTSPKELEVSCSAKGLFPRPQIGLFLSEPGNTVPRFVSGVLIDTISHEEVFDIELRKTFCIKELSTTEATIFECFIEIPGTDYVRVERKPYFPEPVKMEQGDRHGTSNGWKTSIQVLIFTSTMVISLW</sequence>
<name>A0ABM1TKL6_LIMPO</name>
<dbReference type="InterPro" id="IPR007110">
    <property type="entry name" value="Ig-like_dom"/>
</dbReference>
<keyword evidence="2" id="KW-1185">Reference proteome</keyword>
<proteinExistence type="predicted"/>
<dbReference type="PROSITE" id="PS50835">
    <property type="entry name" value="IG_LIKE"/>
    <property type="match status" value="1"/>
</dbReference>
<dbReference type="GeneID" id="111089044"/>
<organism evidence="2 3">
    <name type="scientific">Limulus polyphemus</name>
    <name type="common">Atlantic horseshoe crab</name>
    <dbReference type="NCBI Taxonomy" id="6850"/>
    <lineage>
        <taxon>Eukaryota</taxon>
        <taxon>Metazoa</taxon>
        <taxon>Ecdysozoa</taxon>
        <taxon>Arthropoda</taxon>
        <taxon>Chelicerata</taxon>
        <taxon>Merostomata</taxon>
        <taxon>Xiphosura</taxon>
        <taxon>Limulidae</taxon>
        <taxon>Limulus</taxon>
    </lineage>
</organism>
<gene>
    <name evidence="3" type="primary">LOC111089044</name>
</gene>
<dbReference type="PANTHER" id="PTHR21261:SF2">
    <property type="entry name" value="GH04238P-RELATED"/>
    <property type="match status" value="1"/>
</dbReference>
<dbReference type="Gene3D" id="2.60.40.10">
    <property type="entry name" value="Immunoglobulins"/>
    <property type="match status" value="1"/>
</dbReference>
<evidence type="ECO:0000313" key="3">
    <source>
        <dbReference type="RefSeq" id="XP_022256422.1"/>
    </source>
</evidence>
<dbReference type="SUPFAM" id="SSF48726">
    <property type="entry name" value="Immunoglobulin"/>
    <property type="match status" value="1"/>
</dbReference>
<dbReference type="InterPro" id="IPR036179">
    <property type="entry name" value="Ig-like_dom_sf"/>
</dbReference>
<evidence type="ECO:0000313" key="2">
    <source>
        <dbReference type="Proteomes" id="UP000694941"/>
    </source>
</evidence>
<feature type="domain" description="Ig-like" evidence="1">
    <location>
        <begin position="51"/>
        <end position="158"/>
    </location>
</feature>
<dbReference type="PANTHER" id="PTHR21261">
    <property type="entry name" value="BEAT PROTEIN"/>
    <property type="match status" value="1"/>
</dbReference>
<dbReference type="Proteomes" id="UP000694941">
    <property type="component" value="Unplaced"/>
</dbReference>
<protein>
    <submittedName>
        <fullName evidence="3">Uncharacterized protein LOC111089044</fullName>
    </submittedName>
</protein>